<feature type="coiled-coil region" evidence="1">
    <location>
        <begin position="109"/>
        <end position="167"/>
    </location>
</feature>
<sequence length="385" mass="45706">MAFFLKKLFQRHKTKKETQDLSYELSQSKEKKHVSVELCEQMIDMSREIENIRDEYRIVSAYLNDMQIIEDLLPEQRSKLADTATQISNLNHVRDELLETRNRISDSQFAQFQENEQELVRAIKRLESNETYLAAIERDLHVLEGEKLSLNIDKKSAKKELKQLKRISVWLLVLFATLLGIYVTLTLAFQLDVALPMFIGMFLVALVGSVCMVRQQECQKDIQQCDINLNHTISLENRVKIKYVNIKNAVDYACEKYHVQNSRELLYYYEQYLEAVKERKKFREANDDLNYYNEKLIRQLQELQLYDSRVWINYPHAICDKKEMVELKHNLIVRRQKLRNRLEYNTDALHQMKEKALVYLDDEGENRTQIESIIRRLDSLNQGAI</sequence>
<evidence type="ECO:0000313" key="4">
    <source>
        <dbReference type="Proteomes" id="UP000224563"/>
    </source>
</evidence>
<keyword evidence="1" id="KW-0175">Coiled coil</keyword>
<gene>
    <name evidence="3" type="ORF">CSX02_02045</name>
</gene>
<accession>A0A2G3E5G7</accession>
<evidence type="ECO:0000256" key="2">
    <source>
        <dbReference type="SAM" id="Phobius"/>
    </source>
</evidence>
<comment type="caution">
    <text evidence="3">The sequence shown here is derived from an EMBL/GenBank/DDBJ whole genome shotgun (WGS) entry which is preliminary data.</text>
</comment>
<dbReference type="AlphaFoldDB" id="A0A2G3E5G7"/>
<evidence type="ECO:0000313" key="3">
    <source>
        <dbReference type="EMBL" id="PHU38526.1"/>
    </source>
</evidence>
<evidence type="ECO:0000256" key="1">
    <source>
        <dbReference type="SAM" id="Coils"/>
    </source>
</evidence>
<organism evidence="3 4">
    <name type="scientific">Agathobacter ruminis</name>
    <dbReference type="NCBI Taxonomy" id="1712665"/>
    <lineage>
        <taxon>Bacteria</taxon>
        <taxon>Bacillati</taxon>
        <taxon>Bacillota</taxon>
        <taxon>Clostridia</taxon>
        <taxon>Lachnospirales</taxon>
        <taxon>Lachnospiraceae</taxon>
        <taxon>Agathobacter</taxon>
    </lineage>
</organism>
<keyword evidence="2" id="KW-0472">Membrane</keyword>
<keyword evidence="4" id="KW-1185">Reference proteome</keyword>
<dbReference type="EMBL" id="PDYG01000006">
    <property type="protein sequence ID" value="PHU38526.1"/>
    <property type="molecule type" value="Genomic_DNA"/>
</dbReference>
<feature type="transmembrane region" description="Helical" evidence="2">
    <location>
        <begin position="167"/>
        <end position="189"/>
    </location>
</feature>
<name>A0A2G3E5G7_9FIRM</name>
<keyword evidence="2" id="KW-0812">Transmembrane</keyword>
<dbReference type="RefSeq" id="WP_099385446.1">
    <property type="nucleotide sequence ID" value="NZ_JANSWH010000099.1"/>
</dbReference>
<proteinExistence type="predicted"/>
<reference evidence="3 4" key="2">
    <citation type="submission" date="2017-10" db="EMBL/GenBank/DDBJ databases">
        <authorList>
            <person name="Banno H."/>
            <person name="Chua N.-H."/>
        </authorList>
    </citation>
    <scope>NUCLEOTIDE SEQUENCE [LARGE SCALE GENOMIC DNA]</scope>
    <source>
        <strain evidence="3 4">JK623</strain>
    </source>
</reference>
<feature type="transmembrane region" description="Helical" evidence="2">
    <location>
        <begin position="195"/>
        <end position="213"/>
    </location>
</feature>
<reference evidence="3 4" key="1">
    <citation type="submission" date="2017-10" db="EMBL/GenBank/DDBJ databases">
        <title>Resolving the taxonomy of Roseburia spp., Eubacterium rectale and Agathobacter spp. through phylogenomic analysis.</title>
        <authorList>
            <person name="Sheridan P.O."/>
            <person name="Walker A.W."/>
            <person name="Duncan S.H."/>
            <person name="Scott K.P."/>
            <person name="Toole P.W.O."/>
            <person name="Luis P."/>
            <person name="Flint H.J."/>
        </authorList>
    </citation>
    <scope>NUCLEOTIDE SEQUENCE [LARGE SCALE GENOMIC DNA]</scope>
    <source>
        <strain evidence="3 4">JK623</strain>
    </source>
</reference>
<dbReference type="Proteomes" id="UP000224563">
    <property type="component" value="Unassembled WGS sequence"/>
</dbReference>
<protein>
    <submittedName>
        <fullName evidence="3">Uncharacterized protein</fullName>
    </submittedName>
</protein>
<keyword evidence="2" id="KW-1133">Transmembrane helix</keyword>